<dbReference type="PANTHER" id="PTHR43638:SF3">
    <property type="entry name" value="ALDEHYDE REDUCTASE"/>
    <property type="match status" value="1"/>
</dbReference>
<accession>A0A5B7WSG5</accession>
<dbReference type="PIRSF" id="PIRSF000097">
    <property type="entry name" value="AKR"/>
    <property type="match status" value="1"/>
</dbReference>
<dbReference type="CDD" id="cd19138">
    <property type="entry name" value="AKR_YeaE"/>
    <property type="match status" value="1"/>
</dbReference>
<evidence type="ECO:0000256" key="3">
    <source>
        <dbReference type="PIRSR" id="PIRSR000097-3"/>
    </source>
</evidence>
<dbReference type="PRINTS" id="PR00069">
    <property type="entry name" value="ALDKETRDTASE"/>
</dbReference>
<evidence type="ECO:0000313" key="5">
    <source>
        <dbReference type="EMBL" id="QCY47086.1"/>
    </source>
</evidence>
<evidence type="ECO:0000313" key="6">
    <source>
        <dbReference type="Proteomes" id="UP000307000"/>
    </source>
</evidence>
<evidence type="ECO:0000259" key="4">
    <source>
        <dbReference type="Pfam" id="PF00248"/>
    </source>
</evidence>
<keyword evidence="6" id="KW-1185">Reference proteome</keyword>
<dbReference type="SUPFAM" id="SSF51430">
    <property type="entry name" value="NAD(P)-linked oxidoreductase"/>
    <property type="match status" value="1"/>
</dbReference>
<protein>
    <submittedName>
        <fullName evidence="5">Oxidoreductase</fullName>
    </submittedName>
</protein>
<dbReference type="Pfam" id="PF00248">
    <property type="entry name" value="Aldo_ket_red"/>
    <property type="match status" value="1"/>
</dbReference>
<dbReference type="InterPro" id="IPR036812">
    <property type="entry name" value="NAD(P)_OxRdtase_dom_sf"/>
</dbReference>
<reference evidence="5 6" key="1">
    <citation type="submission" date="2018-12" db="EMBL/GenBank/DDBJ databases">
        <title>Complete Genome Sequence of Glutamicibacter creatinolyticus strain LGCM259,isolated from an abscess of a 12-year-old mare in Italy.</title>
        <authorList>
            <person name="Santos R.G."/>
            <person name="Silva A.L."/>
            <person name="Seyffert N."/>
            <person name="Castro T.L.P."/>
            <person name="Attili A.R."/>
            <person name="Rifici C."/>
            <person name="Mazzullo G."/>
            <person name="Brenig B."/>
            <person name="Venanzi F."/>
            <person name="Azevedo V."/>
        </authorList>
    </citation>
    <scope>NUCLEOTIDE SEQUENCE [LARGE SCALE GENOMIC DNA]</scope>
    <source>
        <strain evidence="5 6">LGCM 259</strain>
    </source>
</reference>
<sequence length="277" mass="30009">MEHHTLVQLALGDAVPAIGQGTWFMGDAPAAREKEIATLRTGIELGLSLVDTAEMYGDGRSEDLVGEAIAPVRDEVFLVDKVLPSNASRQGTITACERSLERLGTDWIDLYLLHWPGAHPLEDTVEAFEQLKDRGLIGAWGVSNFDPEELSYLPGHPAANQVLYNPSRRGIEFDLIPQQLSMKPPVPVMAYSPLEQGEMLSDPTLNAIAQELGVSVAQVLIAWAIRSGSVIALPKSSSIEHVRQNAEAGSLRLNDEHLARIDAAFPAPTSPVPLEVI</sequence>
<dbReference type="PANTHER" id="PTHR43638">
    <property type="entry name" value="OXIDOREDUCTASE, ALDO/KETO REDUCTASE FAMILY PROTEIN"/>
    <property type="match status" value="1"/>
</dbReference>
<feature type="binding site" evidence="2">
    <location>
        <position position="114"/>
    </location>
    <ligand>
        <name>substrate</name>
    </ligand>
</feature>
<dbReference type="GO" id="GO:0016491">
    <property type="term" value="F:oxidoreductase activity"/>
    <property type="evidence" value="ECO:0007669"/>
    <property type="project" value="InterPro"/>
</dbReference>
<dbReference type="KEGG" id="gcr:GcLGCM259_1353"/>
<dbReference type="AlphaFoldDB" id="A0A5B7WSG5"/>
<dbReference type="EMBL" id="CP034412">
    <property type="protein sequence ID" value="QCY47086.1"/>
    <property type="molecule type" value="Genomic_DNA"/>
</dbReference>
<dbReference type="Gene3D" id="3.20.20.100">
    <property type="entry name" value="NADP-dependent oxidoreductase domain"/>
    <property type="match status" value="1"/>
</dbReference>
<organism evidence="5 6">
    <name type="scientific">Glutamicibacter creatinolyticus</name>
    <dbReference type="NCBI Taxonomy" id="162496"/>
    <lineage>
        <taxon>Bacteria</taxon>
        <taxon>Bacillati</taxon>
        <taxon>Actinomycetota</taxon>
        <taxon>Actinomycetes</taxon>
        <taxon>Micrococcales</taxon>
        <taxon>Micrococcaceae</taxon>
        <taxon>Glutamicibacter</taxon>
    </lineage>
</organism>
<proteinExistence type="predicted"/>
<feature type="site" description="Lowers pKa of active site Tyr" evidence="3">
    <location>
        <position position="81"/>
    </location>
</feature>
<feature type="domain" description="NADP-dependent oxidoreductase" evidence="4">
    <location>
        <begin position="18"/>
        <end position="264"/>
    </location>
</feature>
<dbReference type="InterPro" id="IPR020471">
    <property type="entry name" value="AKR"/>
</dbReference>
<evidence type="ECO:0000256" key="2">
    <source>
        <dbReference type="PIRSR" id="PIRSR000097-2"/>
    </source>
</evidence>
<feature type="active site" description="Proton donor" evidence="1">
    <location>
        <position position="56"/>
    </location>
</feature>
<name>A0A5B7WSG5_9MICC</name>
<dbReference type="InterPro" id="IPR023210">
    <property type="entry name" value="NADP_OxRdtase_dom"/>
</dbReference>
<dbReference type="Proteomes" id="UP000307000">
    <property type="component" value="Chromosome"/>
</dbReference>
<gene>
    <name evidence="5" type="ORF">GcLGCM259_1353</name>
</gene>
<evidence type="ECO:0000256" key="1">
    <source>
        <dbReference type="PIRSR" id="PIRSR000097-1"/>
    </source>
</evidence>